<dbReference type="InterPro" id="IPR036047">
    <property type="entry name" value="F-box-like_dom_sf"/>
</dbReference>
<keyword evidence="3" id="KW-1185">Reference proteome</keyword>
<dbReference type="InterPro" id="IPR001810">
    <property type="entry name" value="F-box_dom"/>
</dbReference>
<dbReference type="SMART" id="SM00367">
    <property type="entry name" value="LRR_CC"/>
    <property type="match status" value="15"/>
</dbReference>
<feature type="domain" description="F-box" evidence="2">
    <location>
        <begin position="228"/>
        <end position="274"/>
    </location>
</feature>
<reference evidence="4" key="1">
    <citation type="submission" date="2025-08" db="UniProtKB">
        <authorList>
            <consortium name="RefSeq"/>
        </authorList>
    </citation>
    <scope>IDENTIFICATION</scope>
</reference>
<dbReference type="GeneID" id="101850971"/>
<sequence length="781" mass="89269">MAASLRGLSPVLKEYLRVNRMPDIYEALLTGLSIMCPEDYLTFILEKLMFLKENGLGTLAWDMFIEEEMKPKMKIVSESNLDMIFNFEEWLIPTPEMYATAYDHYNFKLKEMCFCAMLQYHLMQKRKQEALQERINMAVKHHCNRMLRVHVQIWKAWVKYRKGRQAMSFQKIQHVYHVSVGRVIFEAWYKHTLEARKQREYFEKLKRLERGENMEDDDLFGQGTGEARDSVSTLPWKIAIQIFSYLDVADIANCACVCRFWKVLTQANLLWSRINFCNVQKRLQHGVTDKVATRLLFKARPYLIHLNLRTCHHLTRPTFISVSECRNLQDLNLSECTGIDDETLKVVVKGCKILLYLNIAHTNLTDASLRAINKYCMNLQYLSLAFCAKFTDRGLLYLASGKCHQKLQYLDMSGCLQITPQGFQYLANGCPNIQSVIVNEFPTLLDECIMIMTEKCLKIHTLSMLGCPLITDEAFKKLAHNKNLQVLKMDGNYRVSDATMKLLGRQCLDLRHVYLADCQRLTDATLKAFSACKNLVVLNIADCVRISDAGVRHLTEGPAASKLRELNLTNCVRVGDMAMVNLHKRCHSLTYLNVNFCEHISEAGIELLGQIHSLVALDISGCNCGDQGLSALGHNSGLKDVVLSESGSITDLGLQKFAQQCKEIERLDLSHCMNLTDGAIKNLAFCCRMLTVLNLSGCKHVTDLSIQYLSGVCHYLTQLDISGCIQISDKALKYLRKGCKKLKCLNMMYCKKITKHAAQKLQRHVDVVEYNNDEVPAYFGY</sequence>
<dbReference type="CDD" id="cd22977">
    <property type="entry name" value="DD_FBXL13"/>
    <property type="match status" value="1"/>
</dbReference>
<organism evidence="3 4">
    <name type="scientific">Aplysia californica</name>
    <name type="common">California sea hare</name>
    <dbReference type="NCBI Taxonomy" id="6500"/>
    <lineage>
        <taxon>Eukaryota</taxon>
        <taxon>Metazoa</taxon>
        <taxon>Spiralia</taxon>
        <taxon>Lophotrochozoa</taxon>
        <taxon>Mollusca</taxon>
        <taxon>Gastropoda</taxon>
        <taxon>Heterobranchia</taxon>
        <taxon>Euthyneura</taxon>
        <taxon>Tectipleura</taxon>
        <taxon>Aplysiida</taxon>
        <taxon>Aplysioidea</taxon>
        <taxon>Aplysiidae</taxon>
        <taxon>Aplysia</taxon>
    </lineage>
</organism>
<dbReference type="Gene3D" id="3.80.10.10">
    <property type="entry name" value="Ribonuclease Inhibitor"/>
    <property type="match status" value="3"/>
</dbReference>
<dbReference type="InterPro" id="IPR006553">
    <property type="entry name" value="Leu-rich_rpt_Cys-con_subtyp"/>
</dbReference>
<evidence type="ECO:0000259" key="2">
    <source>
        <dbReference type="PROSITE" id="PS50181"/>
    </source>
</evidence>
<dbReference type="InterPro" id="IPR001611">
    <property type="entry name" value="Leu-rich_rpt"/>
</dbReference>
<dbReference type="Pfam" id="PF12937">
    <property type="entry name" value="F-box-like"/>
    <property type="match status" value="1"/>
</dbReference>
<dbReference type="CDD" id="cd22124">
    <property type="entry name" value="F-box_FBXL13"/>
    <property type="match status" value="1"/>
</dbReference>
<keyword evidence="1" id="KW-0833">Ubl conjugation pathway</keyword>
<evidence type="ECO:0000256" key="1">
    <source>
        <dbReference type="ARBA" id="ARBA00022786"/>
    </source>
</evidence>
<dbReference type="PANTHER" id="PTHR13318">
    <property type="entry name" value="PARTNER OF PAIRED, ISOFORM B-RELATED"/>
    <property type="match status" value="1"/>
</dbReference>
<gene>
    <name evidence="4" type="primary">LOC101850971</name>
</gene>
<name>A0ABM1A4L1_APLCA</name>
<dbReference type="Pfam" id="PF13516">
    <property type="entry name" value="LRR_6"/>
    <property type="match status" value="2"/>
</dbReference>
<evidence type="ECO:0000313" key="4">
    <source>
        <dbReference type="RefSeq" id="XP_012940736.1"/>
    </source>
</evidence>
<accession>A0ABM1A4L1</accession>
<dbReference type="SUPFAM" id="SSF52047">
    <property type="entry name" value="RNI-like"/>
    <property type="match status" value="2"/>
</dbReference>
<protein>
    <submittedName>
        <fullName evidence="4">Dynein regulatory complex subunit 6 isoform X1</fullName>
    </submittedName>
</protein>
<dbReference type="RefSeq" id="XP_012940736.1">
    <property type="nucleotide sequence ID" value="XM_013085282.2"/>
</dbReference>
<dbReference type="PROSITE" id="PS50181">
    <property type="entry name" value="FBOX"/>
    <property type="match status" value="1"/>
</dbReference>
<dbReference type="PANTHER" id="PTHR13318:SF247">
    <property type="entry name" value="GH16156P"/>
    <property type="match status" value="1"/>
</dbReference>
<evidence type="ECO:0000313" key="3">
    <source>
        <dbReference type="Proteomes" id="UP000694888"/>
    </source>
</evidence>
<dbReference type="SUPFAM" id="SSF81383">
    <property type="entry name" value="F-box domain"/>
    <property type="match status" value="1"/>
</dbReference>
<proteinExistence type="predicted"/>
<dbReference type="SMART" id="SM00256">
    <property type="entry name" value="FBOX"/>
    <property type="match status" value="1"/>
</dbReference>
<dbReference type="Proteomes" id="UP000694888">
    <property type="component" value="Unplaced"/>
</dbReference>
<dbReference type="InterPro" id="IPR032675">
    <property type="entry name" value="LRR_dom_sf"/>
</dbReference>
<dbReference type="Pfam" id="PF25372">
    <property type="entry name" value="DUF7885"/>
    <property type="match status" value="3"/>
</dbReference>
<dbReference type="InterPro" id="IPR057207">
    <property type="entry name" value="FBXL15_LRR"/>
</dbReference>